<feature type="domain" description="AB hydrolase-1" evidence="2">
    <location>
        <begin position="63"/>
        <end position="310"/>
    </location>
</feature>
<keyword evidence="4" id="KW-1185">Reference proteome</keyword>
<keyword evidence="3" id="KW-0378">Hydrolase</keyword>
<dbReference type="PANTHER" id="PTHR43798">
    <property type="entry name" value="MONOACYLGLYCEROL LIPASE"/>
    <property type="match status" value="1"/>
</dbReference>
<dbReference type="InterPro" id="IPR000639">
    <property type="entry name" value="Epox_hydrolase-like"/>
</dbReference>
<dbReference type="InterPro" id="IPR000073">
    <property type="entry name" value="AB_hydrolase_1"/>
</dbReference>
<evidence type="ECO:0000259" key="2">
    <source>
        <dbReference type="Pfam" id="PF00561"/>
    </source>
</evidence>
<dbReference type="OrthoDB" id="9815441at2"/>
<sequence>MTLAARTIALLSVAAVAAFAFVTDRRASARSLQAEMDYPPIGQFVEVNGRSVHAYVTGNGPDLVLIHGASGNLRDFTQDFVDRVSDRYRVIAFDRPGMGYTDRTDPDYDPAFTSEAESPEEQAALLQAAALALGAERPIVLGQSFGGSVAMAWALNHPEHVSGLVIVSGATMPWPGTLDPLYRVNGSSFGGAILPPLISAWVPMQYVRDVAASVFAPNPGPENYADKVGAALSLRTETLRANARQVNGLRPYVVAMSTRYPTVSVPTELIHGDADTTVPLDIHSRPLSQLVPDANLVVLSGIGHMPHHSAPDDVVAAIDRAADRAGLR</sequence>
<feature type="signal peptide" evidence="1">
    <location>
        <begin position="1"/>
        <end position="20"/>
    </location>
</feature>
<dbReference type="GO" id="GO:0016787">
    <property type="term" value="F:hydrolase activity"/>
    <property type="evidence" value="ECO:0007669"/>
    <property type="project" value="UniProtKB-KW"/>
</dbReference>
<dbReference type="InterPro" id="IPR050266">
    <property type="entry name" value="AB_hydrolase_sf"/>
</dbReference>
<dbReference type="Pfam" id="PF00561">
    <property type="entry name" value="Abhydrolase_1"/>
    <property type="match status" value="1"/>
</dbReference>
<dbReference type="RefSeq" id="WP_093991561.1">
    <property type="nucleotide sequence ID" value="NZ_FXZK01000002.1"/>
</dbReference>
<evidence type="ECO:0000313" key="4">
    <source>
        <dbReference type="Proteomes" id="UP000201613"/>
    </source>
</evidence>
<dbReference type="EMBL" id="FXZK01000002">
    <property type="protein sequence ID" value="SMY07353.1"/>
    <property type="molecule type" value="Genomic_DNA"/>
</dbReference>
<dbReference type="SUPFAM" id="SSF53474">
    <property type="entry name" value="alpha/beta-Hydrolases"/>
    <property type="match status" value="1"/>
</dbReference>
<reference evidence="3 4" key="1">
    <citation type="submission" date="2017-05" db="EMBL/GenBank/DDBJ databases">
        <authorList>
            <person name="Song R."/>
            <person name="Chenine A.L."/>
            <person name="Ruprecht R.M."/>
        </authorList>
    </citation>
    <scope>NUCLEOTIDE SEQUENCE [LARGE SCALE GENOMIC DNA]</scope>
    <source>
        <strain evidence="3 4">CECT 8899</strain>
    </source>
</reference>
<feature type="chain" id="PRO_5013031577" evidence="1">
    <location>
        <begin position="21"/>
        <end position="328"/>
    </location>
</feature>
<dbReference type="PANTHER" id="PTHR43798:SF33">
    <property type="entry name" value="HYDROLASE, PUTATIVE (AFU_ORTHOLOGUE AFUA_2G14860)-RELATED"/>
    <property type="match status" value="1"/>
</dbReference>
<evidence type="ECO:0000256" key="1">
    <source>
        <dbReference type="SAM" id="SignalP"/>
    </source>
</evidence>
<dbReference type="PRINTS" id="PR00111">
    <property type="entry name" value="ABHYDROLASE"/>
</dbReference>
<evidence type="ECO:0000313" key="3">
    <source>
        <dbReference type="EMBL" id="SMY07353.1"/>
    </source>
</evidence>
<dbReference type="InterPro" id="IPR029058">
    <property type="entry name" value="AB_hydrolase_fold"/>
</dbReference>
<organism evidence="3 4">
    <name type="scientific">Flavimaricola marinus</name>
    <dbReference type="NCBI Taxonomy" id="1819565"/>
    <lineage>
        <taxon>Bacteria</taxon>
        <taxon>Pseudomonadati</taxon>
        <taxon>Pseudomonadota</taxon>
        <taxon>Alphaproteobacteria</taxon>
        <taxon>Rhodobacterales</taxon>
        <taxon>Paracoccaceae</taxon>
        <taxon>Flavimaricola</taxon>
    </lineage>
</organism>
<dbReference type="PRINTS" id="PR00412">
    <property type="entry name" value="EPOXHYDRLASE"/>
</dbReference>
<keyword evidence="1" id="KW-0732">Signal</keyword>
<name>A0A238LCS1_9RHOB</name>
<dbReference type="AlphaFoldDB" id="A0A238LCS1"/>
<accession>A0A238LCS1</accession>
<dbReference type="EC" id="3.7.1.8" evidence="3"/>
<dbReference type="Proteomes" id="UP000201613">
    <property type="component" value="Unassembled WGS sequence"/>
</dbReference>
<protein>
    <submittedName>
        <fullName evidence="3">2-hydroxy-6-oxo-6-phenylhexa-2,4-dienoate hydrolase</fullName>
        <ecNumber evidence="3">3.7.1.8</ecNumber>
    </submittedName>
</protein>
<proteinExistence type="predicted"/>
<dbReference type="Gene3D" id="3.40.50.1820">
    <property type="entry name" value="alpha/beta hydrolase"/>
    <property type="match status" value="1"/>
</dbReference>
<gene>
    <name evidence="3" type="primary">bphD</name>
    <name evidence="3" type="ORF">LOM8899_01488</name>
</gene>
<dbReference type="GO" id="GO:0016020">
    <property type="term" value="C:membrane"/>
    <property type="evidence" value="ECO:0007669"/>
    <property type="project" value="TreeGrafter"/>
</dbReference>